<accession>A0A0A9B145</accession>
<evidence type="ECO:0000256" key="1">
    <source>
        <dbReference type="SAM" id="MobiDB-lite"/>
    </source>
</evidence>
<feature type="region of interest" description="Disordered" evidence="1">
    <location>
        <begin position="1"/>
        <end position="60"/>
    </location>
</feature>
<feature type="compositionally biased region" description="Pro residues" evidence="1">
    <location>
        <begin position="1"/>
        <end position="18"/>
    </location>
</feature>
<reference evidence="2" key="1">
    <citation type="submission" date="2014-09" db="EMBL/GenBank/DDBJ databases">
        <authorList>
            <person name="Magalhaes I.L.F."/>
            <person name="Oliveira U."/>
            <person name="Santos F.R."/>
            <person name="Vidigal T.H.D.A."/>
            <person name="Brescovit A.D."/>
            <person name="Santos A.J."/>
        </authorList>
    </citation>
    <scope>NUCLEOTIDE SEQUENCE</scope>
    <source>
        <tissue evidence="2">Shoot tissue taken approximately 20 cm above the soil surface</tissue>
    </source>
</reference>
<reference evidence="2" key="2">
    <citation type="journal article" date="2015" name="Data Brief">
        <title>Shoot transcriptome of the giant reed, Arundo donax.</title>
        <authorList>
            <person name="Barrero R.A."/>
            <person name="Guerrero F.D."/>
            <person name="Moolhuijzen P."/>
            <person name="Goolsby J.A."/>
            <person name="Tidwell J."/>
            <person name="Bellgard S.E."/>
            <person name="Bellgard M.I."/>
        </authorList>
    </citation>
    <scope>NUCLEOTIDE SEQUENCE</scope>
    <source>
        <tissue evidence="2">Shoot tissue taken approximately 20 cm above the soil surface</tissue>
    </source>
</reference>
<sequence>MRPRPRPPPFPPSAPPPSVRADARRGVGPPKSHPIRTHQFGRGRTSPNPQFFLVSRRPPG</sequence>
<protein>
    <submittedName>
        <fullName evidence="2">Uncharacterized protein</fullName>
    </submittedName>
</protein>
<proteinExistence type="predicted"/>
<name>A0A0A9B145_ARUDO</name>
<dbReference type="EMBL" id="GBRH01242022">
    <property type="protein sequence ID" value="JAD55873.1"/>
    <property type="molecule type" value="Transcribed_RNA"/>
</dbReference>
<dbReference type="AlphaFoldDB" id="A0A0A9B145"/>
<evidence type="ECO:0000313" key="2">
    <source>
        <dbReference type="EMBL" id="JAD55873.1"/>
    </source>
</evidence>
<organism evidence="2">
    <name type="scientific">Arundo donax</name>
    <name type="common">Giant reed</name>
    <name type="synonym">Donax arundinaceus</name>
    <dbReference type="NCBI Taxonomy" id="35708"/>
    <lineage>
        <taxon>Eukaryota</taxon>
        <taxon>Viridiplantae</taxon>
        <taxon>Streptophyta</taxon>
        <taxon>Embryophyta</taxon>
        <taxon>Tracheophyta</taxon>
        <taxon>Spermatophyta</taxon>
        <taxon>Magnoliopsida</taxon>
        <taxon>Liliopsida</taxon>
        <taxon>Poales</taxon>
        <taxon>Poaceae</taxon>
        <taxon>PACMAD clade</taxon>
        <taxon>Arundinoideae</taxon>
        <taxon>Arundineae</taxon>
        <taxon>Arundo</taxon>
    </lineage>
</organism>